<evidence type="ECO:0000313" key="1">
    <source>
        <dbReference type="EMBL" id="ABM16772.1"/>
    </source>
</evidence>
<name>A1THX2_MYCVP</name>
<dbReference type="HOGENOM" id="CLU_1625290_0_0_11"/>
<dbReference type="KEGG" id="mva:Mvan_6017"/>
<dbReference type="STRING" id="350058.Mvan_6017"/>
<dbReference type="RefSeq" id="WP_011783116.1">
    <property type="nucleotide sequence ID" value="NC_008726.1"/>
</dbReference>
<sequence length="163" mass="17478">MCNPDAFTARYLEVLNDRLGWDATVDDDGDLTFGLSELRTEGGSSAWIDNHAPHDPEYLRVHTGFRLPADAESDEASLGALAADLSRKLKVAKVAVDGAFFIVSVEMLAAGPGCLPAGEHLAAVLPRARRLLVGAAIRFDEDLMLRGIESATRSAAEQQGTDR</sequence>
<protein>
    <submittedName>
        <fullName evidence="1">Uncharacterized protein</fullName>
    </submittedName>
</protein>
<evidence type="ECO:0000313" key="2">
    <source>
        <dbReference type="Proteomes" id="UP000009159"/>
    </source>
</evidence>
<keyword evidence="2" id="KW-1185">Reference proteome</keyword>
<organism evidence="1 2">
    <name type="scientific">Mycolicibacterium vanbaalenii (strain DSM 7251 / JCM 13017 / BCRC 16820 / KCTC 9966 / NRRL B-24157 / PYR-1)</name>
    <name type="common">Mycobacterium vanbaalenii</name>
    <dbReference type="NCBI Taxonomy" id="350058"/>
    <lineage>
        <taxon>Bacteria</taxon>
        <taxon>Bacillati</taxon>
        <taxon>Actinomycetota</taxon>
        <taxon>Actinomycetes</taxon>
        <taxon>Mycobacteriales</taxon>
        <taxon>Mycobacteriaceae</taxon>
        <taxon>Mycolicibacterium</taxon>
    </lineage>
</organism>
<proteinExistence type="predicted"/>
<gene>
    <name evidence="1" type="ordered locus">Mvan_6017</name>
</gene>
<dbReference type="eggNOG" id="ENOG50325NG">
    <property type="taxonomic scope" value="Bacteria"/>
</dbReference>
<accession>A1THX2</accession>
<reference evidence="1" key="1">
    <citation type="submission" date="2006-12" db="EMBL/GenBank/DDBJ databases">
        <title>Complete sequence of Mycobacterium vanbaalenii PYR-1.</title>
        <authorList>
            <consortium name="US DOE Joint Genome Institute"/>
            <person name="Copeland A."/>
            <person name="Lucas S."/>
            <person name="Lapidus A."/>
            <person name="Barry K."/>
            <person name="Detter J.C."/>
            <person name="Glavina del Rio T."/>
            <person name="Hammon N."/>
            <person name="Israni S."/>
            <person name="Dalin E."/>
            <person name="Tice H."/>
            <person name="Pitluck S."/>
            <person name="Singan V."/>
            <person name="Schmutz J."/>
            <person name="Larimer F."/>
            <person name="Land M."/>
            <person name="Hauser L."/>
            <person name="Kyrpides N."/>
            <person name="Anderson I.J."/>
            <person name="Miller C."/>
            <person name="Richardson P."/>
        </authorList>
    </citation>
    <scope>NUCLEOTIDE SEQUENCE [LARGE SCALE GENOMIC DNA]</scope>
    <source>
        <strain evidence="1">PYR-1</strain>
    </source>
</reference>
<dbReference type="Proteomes" id="UP000009159">
    <property type="component" value="Chromosome"/>
</dbReference>
<dbReference type="EMBL" id="CP000511">
    <property type="protein sequence ID" value="ABM16772.1"/>
    <property type="molecule type" value="Genomic_DNA"/>
</dbReference>
<dbReference type="AlphaFoldDB" id="A1THX2"/>